<evidence type="ECO:0000259" key="4">
    <source>
        <dbReference type="PROSITE" id="PS01124"/>
    </source>
</evidence>
<dbReference type="InterPro" id="IPR018060">
    <property type="entry name" value="HTH_AraC"/>
</dbReference>
<dbReference type="OrthoDB" id="9774814at2"/>
<dbReference type="PANTHER" id="PTHR43280">
    <property type="entry name" value="ARAC-FAMILY TRANSCRIPTIONAL REGULATOR"/>
    <property type="match status" value="1"/>
</dbReference>
<name>A0A374NZX8_9FIRM</name>
<accession>A0A374NZX8</accession>
<dbReference type="GO" id="GO:0003700">
    <property type="term" value="F:DNA-binding transcription factor activity"/>
    <property type="evidence" value="ECO:0007669"/>
    <property type="project" value="InterPro"/>
</dbReference>
<reference evidence="7 8" key="1">
    <citation type="submission" date="2018-08" db="EMBL/GenBank/DDBJ databases">
        <title>A genome reference for cultivated species of the human gut microbiota.</title>
        <authorList>
            <person name="Zou Y."/>
            <person name="Xue W."/>
            <person name="Luo G."/>
        </authorList>
    </citation>
    <scope>NUCLEOTIDE SEQUENCE [LARGE SCALE GENOMIC DNA]</scope>
    <source>
        <strain evidence="5 7">AF19-13AC</strain>
        <strain evidence="6 8">TM09-12</strain>
    </source>
</reference>
<evidence type="ECO:0000313" key="6">
    <source>
        <dbReference type="EMBL" id="RGI96511.1"/>
    </source>
</evidence>
<evidence type="ECO:0000256" key="2">
    <source>
        <dbReference type="ARBA" id="ARBA00023125"/>
    </source>
</evidence>
<evidence type="ECO:0000313" key="5">
    <source>
        <dbReference type="EMBL" id="RGD66625.1"/>
    </source>
</evidence>
<evidence type="ECO:0000256" key="1">
    <source>
        <dbReference type="ARBA" id="ARBA00023015"/>
    </source>
</evidence>
<dbReference type="SUPFAM" id="SSF46689">
    <property type="entry name" value="Homeodomain-like"/>
    <property type="match status" value="2"/>
</dbReference>
<dbReference type="PANTHER" id="PTHR43280:SF34">
    <property type="entry name" value="ARAC-FAMILY TRANSCRIPTIONAL REGULATOR"/>
    <property type="match status" value="1"/>
</dbReference>
<feature type="domain" description="HTH araC/xylS-type" evidence="4">
    <location>
        <begin position="166"/>
        <end position="263"/>
    </location>
</feature>
<dbReference type="AlphaFoldDB" id="A0A374NZX8"/>
<evidence type="ECO:0000313" key="8">
    <source>
        <dbReference type="Proteomes" id="UP000263014"/>
    </source>
</evidence>
<dbReference type="EMBL" id="QSON01000023">
    <property type="protein sequence ID" value="RGI96511.1"/>
    <property type="molecule type" value="Genomic_DNA"/>
</dbReference>
<comment type="caution">
    <text evidence="6">The sequence shown here is derived from an EMBL/GenBank/DDBJ whole genome shotgun (WGS) entry which is preliminary data.</text>
</comment>
<dbReference type="InterPro" id="IPR009057">
    <property type="entry name" value="Homeodomain-like_sf"/>
</dbReference>
<evidence type="ECO:0000313" key="7">
    <source>
        <dbReference type="Proteomes" id="UP000261023"/>
    </source>
</evidence>
<dbReference type="Proteomes" id="UP000261023">
    <property type="component" value="Unassembled WGS sequence"/>
</dbReference>
<dbReference type="RefSeq" id="WP_002600732.1">
    <property type="nucleotide sequence ID" value="NZ_QSON01000023.1"/>
</dbReference>
<dbReference type="SMART" id="SM00342">
    <property type="entry name" value="HTH_ARAC"/>
    <property type="match status" value="1"/>
</dbReference>
<dbReference type="GO" id="GO:0043565">
    <property type="term" value="F:sequence-specific DNA binding"/>
    <property type="evidence" value="ECO:0007669"/>
    <property type="project" value="InterPro"/>
</dbReference>
<organism evidence="6 8">
    <name type="scientific">Hungatella hathewayi</name>
    <dbReference type="NCBI Taxonomy" id="154046"/>
    <lineage>
        <taxon>Bacteria</taxon>
        <taxon>Bacillati</taxon>
        <taxon>Bacillota</taxon>
        <taxon>Clostridia</taxon>
        <taxon>Lachnospirales</taxon>
        <taxon>Lachnospiraceae</taxon>
        <taxon>Hungatella</taxon>
    </lineage>
</organism>
<protein>
    <submittedName>
        <fullName evidence="6">AraC family transcriptional regulator</fullName>
    </submittedName>
</protein>
<dbReference type="PROSITE" id="PS01124">
    <property type="entry name" value="HTH_ARAC_FAMILY_2"/>
    <property type="match status" value="1"/>
</dbReference>
<gene>
    <name evidence="5" type="ORF">DWX31_31520</name>
    <name evidence="6" type="ORF">DXD79_29345</name>
</gene>
<keyword evidence="3" id="KW-0804">Transcription</keyword>
<keyword evidence="2" id="KW-0238">DNA-binding</keyword>
<dbReference type="Gene3D" id="1.10.10.60">
    <property type="entry name" value="Homeodomain-like"/>
    <property type="match status" value="2"/>
</dbReference>
<dbReference type="Pfam" id="PF12833">
    <property type="entry name" value="HTH_18"/>
    <property type="match status" value="1"/>
</dbReference>
<proteinExistence type="predicted"/>
<evidence type="ECO:0000256" key="3">
    <source>
        <dbReference type="ARBA" id="ARBA00023163"/>
    </source>
</evidence>
<dbReference type="EMBL" id="QTJW01000039">
    <property type="protein sequence ID" value="RGD66625.1"/>
    <property type="molecule type" value="Genomic_DNA"/>
</dbReference>
<sequence>MCHIMTGIQDSAFSIQYISSCSHLDKADHNSDRLLLVLDKDSPFKAKSPSFTAIIPLSETTILQNRYFPAYVIAVNDTLIRRQWDMLGVTSPFSWSCCSEKRLTKKQSDILSYLFQKILYFPADGSFTPPLMQYSWLYEILCTARDIFQTDFPAAPCSHKAEDTIGRIISYISENYMENISVNELSLTFYISKYHLMREFKKVTGCTIHTFLLNQRISHAQQMIAKGIQAGTASTLVGFSDYSLFYRSFLKLTGTSPKEYSSFFDPVPLTKEL</sequence>
<keyword evidence="1" id="KW-0805">Transcription regulation</keyword>
<dbReference type="Proteomes" id="UP000263014">
    <property type="component" value="Unassembled WGS sequence"/>
</dbReference>